<organism evidence="3 4">
    <name type="scientific">Microthlaspi erraticum</name>
    <dbReference type="NCBI Taxonomy" id="1685480"/>
    <lineage>
        <taxon>Eukaryota</taxon>
        <taxon>Viridiplantae</taxon>
        <taxon>Streptophyta</taxon>
        <taxon>Embryophyta</taxon>
        <taxon>Tracheophyta</taxon>
        <taxon>Spermatophyta</taxon>
        <taxon>Magnoliopsida</taxon>
        <taxon>eudicotyledons</taxon>
        <taxon>Gunneridae</taxon>
        <taxon>Pentapetalae</taxon>
        <taxon>rosids</taxon>
        <taxon>malvids</taxon>
        <taxon>Brassicales</taxon>
        <taxon>Brassicaceae</taxon>
        <taxon>Coluteocarpeae</taxon>
        <taxon>Microthlaspi</taxon>
    </lineage>
</organism>
<dbReference type="InterPro" id="IPR000477">
    <property type="entry name" value="RT_dom"/>
</dbReference>
<protein>
    <recommendedName>
        <fullName evidence="2">Reverse transcriptase domain-containing protein</fullName>
    </recommendedName>
</protein>
<dbReference type="InterPro" id="IPR002156">
    <property type="entry name" value="RNaseH_domain"/>
</dbReference>
<dbReference type="Gene3D" id="3.30.420.10">
    <property type="entry name" value="Ribonuclease H-like superfamily/Ribonuclease H"/>
    <property type="match status" value="1"/>
</dbReference>
<dbReference type="Pfam" id="PF13456">
    <property type="entry name" value="RVT_3"/>
    <property type="match status" value="1"/>
</dbReference>
<evidence type="ECO:0000256" key="1">
    <source>
        <dbReference type="SAM" id="MobiDB-lite"/>
    </source>
</evidence>
<dbReference type="Proteomes" id="UP000467841">
    <property type="component" value="Unassembled WGS sequence"/>
</dbReference>
<dbReference type="PANTHER" id="PTHR33116">
    <property type="entry name" value="REVERSE TRANSCRIPTASE ZINC-BINDING DOMAIN-CONTAINING PROTEIN-RELATED-RELATED"/>
    <property type="match status" value="1"/>
</dbReference>
<feature type="compositionally biased region" description="Basic residues" evidence="1">
    <location>
        <begin position="809"/>
        <end position="819"/>
    </location>
</feature>
<keyword evidence="4" id="KW-1185">Reference proteome</keyword>
<sequence>MRLSWCLVRSISEATIIADYYEDLFTAVQEPRRRSIVEQTLSPSTVEIKEALFSIHPDKAPGPDGFSAYFFQTHWDVVEEAIVKEVGSFFSSGILPASINNTHVRLIPKITSPKGVSDYKPIALCNVYYKIISKVLTRRLQPLLDGIIAENQSAFVPGRAISDNVMITHEVLHFLKISGAKKHCSMAVKTDMSKAYDRVEWDFLYTVQQRMGFHPRWINWIHQCVSTVNYSYLVNDNAHGAISPGRGIRQGDPLSPYLFILCGEVLSGLCRKAQLNGSLPGIKVARRSPPVNHLLFADDTMFFCKASKKNCKTLVSILKNYEIASGQKINVEKSSITFANKTNGEIKAMAAEILGISKTGGQGKYLGLPEHFGRRKKDLFSIIVDRIRNKSVSWSTKFLSGAGKMTMLKSVLSAMPTYTMSCFKLPQSLCKRIQSAMTRFWWDDNKGNKKICWVAYKLTKSKRDGGLGFRDIQAFNDALLAKLSWRILMNPQCLLARILLRKYCKHNTFLEVKGKQTASHGWQSILIGRDLLKTNLGRAIGNGEDINIWREPWMSLEKPLAPIGPAHQNTENLTVSELWNKQSRSWNKERIRALLPQWESEILLLKPSCMRTQDKLIWLQNPSGEYTTKSGYHQAISLQHQQENILVNTSINWNVDVWNSKASPKLKMFLWKLTNGALAIGVNLLGRGIQANVTCIRCGELETKEHLLFHCDFAKQTWKMIPVTTTVDHLETQSFALSLKEARDWICLPPIGLAKGTIFAWVCWGLWLARNHKIFENRSFSPLDTATKALADAREWQAAQPQGKERQNRRATHGPPRQHNHQITAFVDAVWRQDNQTAGFGWVIINANETEISRGHKAEPFVRSPLAAEALALREALLYAKVHDLNNLCFKSDSQTLIRAILNRDQVAEIYGILQDIHQLASTFESILFSFTPRSSNLVADSLAKFALSHFVLNAL</sequence>
<dbReference type="InterPro" id="IPR012337">
    <property type="entry name" value="RNaseH-like_sf"/>
</dbReference>
<dbReference type="Pfam" id="PF13966">
    <property type="entry name" value="zf-RVT"/>
    <property type="match status" value="1"/>
</dbReference>
<dbReference type="GO" id="GO:0004523">
    <property type="term" value="F:RNA-DNA hybrid ribonuclease activity"/>
    <property type="evidence" value="ECO:0007669"/>
    <property type="project" value="InterPro"/>
</dbReference>
<feature type="region of interest" description="Disordered" evidence="1">
    <location>
        <begin position="795"/>
        <end position="819"/>
    </location>
</feature>
<dbReference type="InterPro" id="IPR036397">
    <property type="entry name" value="RNaseH_sf"/>
</dbReference>
<dbReference type="SUPFAM" id="SSF53098">
    <property type="entry name" value="Ribonuclease H-like"/>
    <property type="match status" value="1"/>
</dbReference>
<dbReference type="EMBL" id="CACVBM020001817">
    <property type="protein sequence ID" value="CAA7060148.1"/>
    <property type="molecule type" value="Genomic_DNA"/>
</dbReference>
<dbReference type="InterPro" id="IPR044730">
    <property type="entry name" value="RNase_H-like_dom_plant"/>
</dbReference>
<evidence type="ECO:0000313" key="4">
    <source>
        <dbReference type="Proteomes" id="UP000467841"/>
    </source>
</evidence>
<name>A0A6D2L3A8_9BRAS</name>
<dbReference type="PROSITE" id="PS50878">
    <property type="entry name" value="RT_POL"/>
    <property type="match status" value="1"/>
</dbReference>
<dbReference type="PANTHER" id="PTHR33116:SF86">
    <property type="entry name" value="REVERSE TRANSCRIPTASE DOMAIN-CONTAINING PROTEIN"/>
    <property type="match status" value="1"/>
</dbReference>
<dbReference type="OrthoDB" id="1111847at2759"/>
<dbReference type="Pfam" id="PF00078">
    <property type="entry name" value="RVT_1"/>
    <property type="match status" value="1"/>
</dbReference>
<gene>
    <name evidence="3" type="ORF">MERR_LOCUS47384</name>
</gene>
<evidence type="ECO:0000259" key="2">
    <source>
        <dbReference type="PROSITE" id="PS50878"/>
    </source>
</evidence>
<dbReference type="AlphaFoldDB" id="A0A6D2L3A8"/>
<proteinExistence type="predicted"/>
<dbReference type="CDD" id="cd06222">
    <property type="entry name" value="RNase_H_like"/>
    <property type="match status" value="1"/>
</dbReference>
<dbReference type="GO" id="GO:0003676">
    <property type="term" value="F:nucleic acid binding"/>
    <property type="evidence" value="ECO:0007669"/>
    <property type="project" value="InterPro"/>
</dbReference>
<accession>A0A6D2L3A8</accession>
<reference evidence="3" key="1">
    <citation type="submission" date="2020-01" db="EMBL/GenBank/DDBJ databases">
        <authorList>
            <person name="Mishra B."/>
        </authorList>
    </citation>
    <scope>NUCLEOTIDE SEQUENCE [LARGE SCALE GENOMIC DNA]</scope>
</reference>
<comment type="caution">
    <text evidence="3">The sequence shown here is derived from an EMBL/GenBank/DDBJ whole genome shotgun (WGS) entry which is preliminary data.</text>
</comment>
<dbReference type="CDD" id="cd01650">
    <property type="entry name" value="RT_nLTR_like"/>
    <property type="match status" value="1"/>
</dbReference>
<evidence type="ECO:0000313" key="3">
    <source>
        <dbReference type="EMBL" id="CAA7060148.1"/>
    </source>
</evidence>
<feature type="domain" description="Reverse transcriptase" evidence="2">
    <location>
        <begin position="88"/>
        <end position="358"/>
    </location>
</feature>
<dbReference type="InterPro" id="IPR026960">
    <property type="entry name" value="RVT-Znf"/>
</dbReference>